<dbReference type="InterPro" id="IPR011053">
    <property type="entry name" value="Single_hybrid_motif"/>
</dbReference>
<protein>
    <submittedName>
        <fullName evidence="4">Colicin V secretion protein CvaA</fullName>
    </submittedName>
</protein>
<keyword evidence="2" id="KW-1133">Transmembrane helix</keyword>
<evidence type="ECO:0000259" key="3">
    <source>
        <dbReference type="Pfam" id="PF26002"/>
    </source>
</evidence>
<dbReference type="Pfam" id="PF26002">
    <property type="entry name" value="Beta-barrel_AprE"/>
    <property type="match status" value="1"/>
</dbReference>
<dbReference type="PANTHER" id="PTHR30386">
    <property type="entry name" value="MEMBRANE FUSION SUBUNIT OF EMRAB-TOLC MULTIDRUG EFFLUX PUMP"/>
    <property type="match status" value="1"/>
</dbReference>
<keyword evidence="5" id="KW-1185">Reference proteome</keyword>
<proteinExistence type="predicted"/>
<dbReference type="InterPro" id="IPR058982">
    <property type="entry name" value="Beta-barrel_AprE"/>
</dbReference>
<dbReference type="OrthoDB" id="9775513at2"/>
<evidence type="ECO:0000256" key="1">
    <source>
        <dbReference type="SAM" id="Coils"/>
    </source>
</evidence>
<dbReference type="KEGG" id="sfj:SAMEA4384070_2388"/>
<reference evidence="4 5" key="1">
    <citation type="submission" date="2017-06" db="EMBL/GenBank/DDBJ databases">
        <authorList>
            <consortium name="Pathogen Informatics"/>
        </authorList>
    </citation>
    <scope>NUCLEOTIDE SEQUENCE [LARGE SCALE GENOMIC DNA]</scope>
    <source>
        <strain evidence="4 5">NCTC12148</strain>
    </source>
</reference>
<dbReference type="Gene3D" id="2.40.50.100">
    <property type="match status" value="1"/>
</dbReference>
<keyword evidence="2" id="KW-0812">Transmembrane</keyword>
<dbReference type="SUPFAM" id="SSF51230">
    <property type="entry name" value="Single hybrid motif"/>
    <property type="match status" value="1"/>
</dbReference>
<dbReference type="RefSeq" id="WP_095097390.1">
    <property type="nucleotide sequence ID" value="NZ_CAMIQD010000002.1"/>
</dbReference>
<dbReference type="InterPro" id="IPR050739">
    <property type="entry name" value="MFP"/>
</dbReference>
<feature type="domain" description="AprE-like beta-barrel" evidence="3">
    <location>
        <begin position="305"/>
        <end position="401"/>
    </location>
</feature>
<evidence type="ECO:0000313" key="4">
    <source>
        <dbReference type="EMBL" id="SNW01282.1"/>
    </source>
</evidence>
<feature type="coiled-coil region" evidence="1">
    <location>
        <begin position="194"/>
        <end position="249"/>
    </location>
</feature>
<dbReference type="SUPFAM" id="SSF111369">
    <property type="entry name" value="HlyD-like secretion proteins"/>
    <property type="match status" value="1"/>
</dbReference>
<organism evidence="4 5">
    <name type="scientific">Serratia ficaria</name>
    <dbReference type="NCBI Taxonomy" id="61651"/>
    <lineage>
        <taxon>Bacteria</taxon>
        <taxon>Pseudomonadati</taxon>
        <taxon>Pseudomonadota</taxon>
        <taxon>Gammaproteobacteria</taxon>
        <taxon>Enterobacterales</taxon>
        <taxon>Yersiniaceae</taxon>
        <taxon>Serratia</taxon>
    </lineage>
</organism>
<dbReference type="GeneID" id="75027540"/>
<accession>A0A240C0W6</accession>
<feature type="transmembrane region" description="Helical" evidence="2">
    <location>
        <begin position="33"/>
        <end position="53"/>
    </location>
</feature>
<dbReference type="AlphaFoldDB" id="A0A240C0W6"/>
<evidence type="ECO:0000313" key="5">
    <source>
        <dbReference type="Proteomes" id="UP000215134"/>
    </source>
</evidence>
<dbReference type="STRING" id="1411141.GCA_001590885_01256"/>
<keyword evidence="2" id="KW-0472">Membrane</keyword>
<keyword evidence="1" id="KW-0175">Coiled coil</keyword>
<dbReference type="Proteomes" id="UP000215134">
    <property type="component" value="Chromosome 1"/>
</dbReference>
<evidence type="ECO:0000256" key="2">
    <source>
        <dbReference type="SAM" id="Phobius"/>
    </source>
</evidence>
<dbReference type="PANTHER" id="PTHR30386:SF28">
    <property type="entry name" value="EXPORTED PROTEIN"/>
    <property type="match status" value="1"/>
</dbReference>
<dbReference type="PRINTS" id="PR01490">
    <property type="entry name" value="RTXTOXIND"/>
</dbReference>
<gene>
    <name evidence="4" type="primary">cvaA</name>
    <name evidence="4" type="ORF">SAMEA4384070_02388</name>
</gene>
<dbReference type="EMBL" id="LT906479">
    <property type="protein sequence ID" value="SNW01282.1"/>
    <property type="molecule type" value="Genomic_DNA"/>
</dbReference>
<sequence length="422" mass="46117">MTGRPPQLYREGYFAAQASNAEGEVIIPPSLSLTAYACASVALLLAIAAFLLLGQYTRKARLEGVVMPSTGLIKVMARSGGQVSAGLAAEGESVKAGQPLYRLSGEHFNGRGAGALAAVSASLNQQYRMLEQQQAQERSAGASQQAGIRRRMSQLEDELGSAASALALSQQQAKLSRSVMDRYRLLSAKKYVSAIELQQKRIELSAALERVEIQRQVQLRLRRDLSAAASELQAMREQLQGRDAELARQLHGLHQQQIELAAQAENTLTAPVDGQIVAVLARVGQTVKQHDALLMMVAEGARLQVELYAPSKAAGFIKPQQRVGLRFAAFPYEKFGVQYGHIQAITRASLSAADAMPQNPMVWKENEGHYRVTVALDKIAITAYGRQEPLRIGMAVAADVELDSRRLYEWLLEPLWSLKGRM</sequence>
<name>A0A240C0W6_SERFI</name>